<dbReference type="Pfam" id="PF00535">
    <property type="entry name" value="Glycos_transf_2"/>
    <property type="match status" value="1"/>
</dbReference>
<feature type="transmembrane region" description="Helical" evidence="1">
    <location>
        <begin position="296"/>
        <end position="320"/>
    </location>
</feature>
<dbReference type="Proteomes" id="UP001499974">
    <property type="component" value="Unassembled WGS sequence"/>
</dbReference>
<organism evidence="3 4">
    <name type="scientific">Nocardioides conyzicola</name>
    <dbReference type="NCBI Taxonomy" id="1651781"/>
    <lineage>
        <taxon>Bacteria</taxon>
        <taxon>Bacillati</taxon>
        <taxon>Actinomycetota</taxon>
        <taxon>Actinomycetes</taxon>
        <taxon>Propionibacteriales</taxon>
        <taxon>Nocardioidaceae</taxon>
        <taxon>Nocardioides</taxon>
    </lineage>
</organism>
<accession>A0ABP8WLS5</accession>
<feature type="domain" description="Glycosyltransferase 2-like" evidence="2">
    <location>
        <begin position="28"/>
        <end position="193"/>
    </location>
</feature>
<evidence type="ECO:0000313" key="3">
    <source>
        <dbReference type="EMBL" id="GAA4690747.1"/>
    </source>
</evidence>
<proteinExistence type="predicted"/>
<dbReference type="PANTHER" id="PTHR43685:SF2">
    <property type="entry name" value="GLYCOSYLTRANSFERASE 2-LIKE DOMAIN-CONTAINING PROTEIN"/>
    <property type="match status" value="1"/>
</dbReference>
<dbReference type="PANTHER" id="PTHR43685">
    <property type="entry name" value="GLYCOSYLTRANSFERASE"/>
    <property type="match status" value="1"/>
</dbReference>
<dbReference type="Gene3D" id="3.90.550.10">
    <property type="entry name" value="Spore Coat Polysaccharide Biosynthesis Protein SpsA, Chain A"/>
    <property type="match status" value="1"/>
</dbReference>
<gene>
    <name evidence="3" type="primary">exoA</name>
    <name evidence="3" type="ORF">GCM10023349_01610</name>
</gene>
<dbReference type="EMBL" id="BAABKM010000001">
    <property type="protein sequence ID" value="GAA4690747.1"/>
    <property type="molecule type" value="Genomic_DNA"/>
</dbReference>
<dbReference type="InterPro" id="IPR001173">
    <property type="entry name" value="Glyco_trans_2-like"/>
</dbReference>
<keyword evidence="1" id="KW-1133">Transmembrane helix</keyword>
<dbReference type="SUPFAM" id="SSF53448">
    <property type="entry name" value="Nucleotide-diphospho-sugar transferases"/>
    <property type="match status" value="1"/>
</dbReference>
<reference evidence="4" key="1">
    <citation type="journal article" date="2019" name="Int. J. Syst. Evol. Microbiol.">
        <title>The Global Catalogue of Microorganisms (GCM) 10K type strain sequencing project: providing services to taxonomists for standard genome sequencing and annotation.</title>
        <authorList>
            <consortium name="The Broad Institute Genomics Platform"/>
            <consortium name="The Broad Institute Genome Sequencing Center for Infectious Disease"/>
            <person name="Wu L."/>
            <person name="Ma J."/>
        </authorList>
    </citation>
    <scope>NUCLEOTIDE SEQUENCE [LARGE SCALE GENOMIC DNA]</scope>
    <source>
        <strain evidence="4">JCM 18531</strain>
    </source>
</reference>
<evidence type="ECO:0000259" key="2">
    <source>
        <dbReference type="Pfam" id="PF00535"/>
    </source>
</evidence>
<keyword evidence="1" id="KW-0812">Transmembrane</keyword>
<feature type="transmembrane region" description="Helical" evidence="1">
    <location>
        <begin position="265"/>
        <end position="289"/>
    </location>
</feature>
<evidence type="ECO:0000256" key="1">
    <source>
        <dbReference type="SAM" id="Phobius"/>
    </source>
</evidence>
<sequence>MSSSVISQALPEPRKEPAHRVRVATPVSVVMPVRDEERYLEESVRRVLDQAYEGEIEIVLAVAPGKDRTAEIAASLAARDPRIILVDNPDGGTPHALNAAIAASRHPYLVRVDAHGLLPPGYLHDVVHLLETTGAANVGGMMRVEGETPFGKAVAAAMSSPLGIGGSKFHVGGQPGPARTVYLGAFRRDVLVELGGFDEHYRRAQDWELNYRIRQAGHVVWFTPELAVTYRPRRDFAALRRQFFGSGQWRRQIVDEHPDTASFRYLAAPAVTAIVALGTLLGLVGAATLAGDLTVFAWLLAGFLAPVGYALGVLGASTLIGRGLPWRVQALLPLVVMTMHLSWGTGFLRSVPRPQRRLRVRRRLARADNA</sequence>
<keyword evidence="1" id="KW-0472">Membrane</keyword>
<dbReference type="InterPro" id="IPR029044">
    <property type="entry name" value="Nucleotide-diphossugar_trans"/>
</dbReference>
<protein>
    <submittedName>
        <fullName evidence="3">Succinoglycan biosynthesis glycosyltransferase ExoA</fullName>
    </submittedName>
</protein>
<dbReference type="InterPro" id="IPR050834">
    <property type="entry name" value="Glycosyltransf_2"/>
</dbReference>
<keyword evidence="4" id="KW-1185">Reference proteome</keyword>
<evidence type="ECO:0000313" key="4">
    <source>
        <dbReference type="Proteomes" id="UP001499974"/>
    </source>
</evidence>
<dbReference type="CDD" id="cd02525">
    <property type="entry name" value="Succinoglycan_BP_ExoA"/>
    <property type="match status" value="1"/>
</dbReference>
<comment type="caution">
    <text evidence="3">The sequence shown here is derived from an EMBL/GenBank/DDBJ whole genome shotgun (WGS) entry which is preliminary data.</text>
</comment>
<name>A0ABP8WLS5_9ACTN</name>
<feature type="transmembrane region" description="Helical" evidence="1">
    <location>
        <begin position="326"/>
        <end position="348"/>
    </location>
</feature>